<dbReference type="Gene3D" id="1.10.357.10">
    <property type="entry name" value="Tetracycline Repressor, domain 2"/>
    <property type="match status" value="1"/>
</dbReference>
<dbReference type="RefSeq" id="WP_182849167.1">
    <property type="nucleotide sequence ID" value="NZ_BAAALP010000047.1"/>
</dbReference>
<evidence type="ECO:0000256" key="3">
    <source>
        <dbReference type="ARBA" id="ARBA00023163"/>
    </source>
</evidence>
<evidence type="ECO:0000256" key="2">
    <source>
        <dbReference type="ARBA" id="ARBA00023125"/>
    </source>
</evidence>
<dbReference type="EMBL" id="JACJIA010000022">
    <property type="protein sequence ID" value="MBA8957338.1"/>
    <property type="molecule type" value="Genomic_DNA"/>
</dbReference>
<dbReference type="AlphaFoldDB" id="A0A7W3M015"/>
<gene>
    <name evidence="6" type="ORF">HNR61_009031</name>
</gene>
<dbReference type="InterPro" id="IPR001647">
    <property type="entry name" value="HTH_TetR"/>
</dbReference>
<keyword evidence="7" id="KW-1185">Reference proteome</keyword>
<accession>A0A7W3M015</accession>
<evidence type="ECO:0000313" key="7">
    <source>
        <dbReference type="Proteomes" id="UP000572680"/>
    </source>
</evidence>
<keyword evidence="1" id="KW-0805">Transcription regulation</keyword>
<dbReference type="InterPro" id="IPR025996">
    <property type="entry name" value="MT1864/Rv1816-like_C"/>
</dbReference>
<dbReference type="GO" id="GO:0000976">
    <property type="term" value="F:transcription cis-regulatory region binding"/>
    <property type="evidence" value="ECO:0007669"/>
    <property type="project" value="TreeGrafter"/>
</dbReference>
<dbReference type="PANTHER" id="PTHR30055:SF234">
    <property type="entry name" value="HTH-TYPE TRANSCRIPTIONAL REGULATOR BETI"/>
    <property type="match status" value="1"/>
</dbReference>
<protein>
    <submittedName>
        <fullName evidence="6">AcrR family transcriptional regulator</fullName>
    </submittedName>
</protein>
<keyword evidence="3" id="KW-0804">Transcription</keyword>
<dbReference type="Proteomes" id="UP000572680">
    <property type="component" value="Unassembled WGS sequence"/>
</dbReference>
<evidence type="ECO:0000256" key="1">
    <source>
        <dbReference type="ARBA" id="ARBA00023015"/>
    </source>
</evidence>
<dbReference type="Pfam" id="PF00440">
    <property type="entry name" value="TetR_N"/>
    <property type="match status" value="1"/>
</dbReference>
<feature type="domain" description="HTH tetR-type" evidence="5">
    <location>
        <begin position="1"/>
        <end position="50"/>
    </location>
</feature>
<evidence type="ECO:0000259" key="5">
    <source>
        <dbReference type="PROSITE" id="PS50977"/>
    </source>
</evidence>
<dbReference type="InterPro" id="IPR009057">
    <property type="entry name" value="Homeodomain-like_sf"/>
</dbReference>
<dbReference type="SUPFAM" id="SSF46689">
    <property type="entry name" value="Homeodomain-like"/>
    <property type="match status" value="1"/>
</dbReference>
<dbReference type="Pfam" id="PF13305">
    <property type="entry name" value="TetR_C_33"/>
    <property type="match status" value="1"/>
</dbReference>
<sequence>MELVDTEGLDALTMTNLARRLGVTQPALYAHVENLAAIQRAVGLYGMRQMSEELRTSVLGRSGDEALWALAETYRAYVRRHPDRYALQLRAPRTPEYHEAGERAAEAVRAVLRSYGLPPEEVPLAHHFLRASISGFVSADLHKREGGAPDDTDAGFQYFLENFADMLRRRAAAGR</sequence>
<dbReference type="Gene3D" id="1.10.10.60">
    <property type="entry name" value="Homeodomain-like"/>
    <property type="match status" value="1"/>
</dbReference>
<dbReference type="GO" id="GO:0003700">
    <property type="term" value="F:DNA-binding transcription factor activity"/>
    <property type="evidence" value="ECO:0007669"/>
    <property type="project" value="TreeGrafter"/>
</dbReference>
<dbReference type="PROSITE" id="PS50977">
    <property type="entry name" value="HTH_TETR_2"/>
    <property type="match status" value="1"/>
</dbReference>
<keyword evidence="2 4" id="KW-0238">DNA-binding</keyword>
<dbReference type="SUPFAM" id="SSF48498">
    <property type="entry name" value="Tetracyclin repressor-like, C-terminal domain"/>
    <property type="match status" value="1"/>
</dbReference>
<feature type="DNA-binding region" description="H-T-H motif" evidence="4">
    <location>
        <begin position="13"/>
        <end position="32"/>
    </location>
</feature>
<dbReference type="InterPro" id="IPR036271">
    <property type="entry name" value="Tet_transcr_reg_TetR-rel_C_sf"/>
</dbReference>
<reference evidence="6 7" key="1">
    <citation type="submission" date="2020-08" db="EMBL/GenBank/DDBJ databases">
        <title>Genomic Encyclopedia of Type Strains, Phase IV (KMG-IV): sequencing the most valuable type-strain genomes for metagenomic binning, comparative biology and taxonomic classification.</title>
        <authorList>
            <person name="Goeker M."/>
        </authorList>
    </citation>
    <scope>NUCLEOTIDE SEQUENCE [LARGE SCALE GENOMIC DNA]</scope>
    <source>
        <strain evidence="6 7">DSM 44197</strain>
    </source>
</reference>
<proteinExistence type="predicted"/>
<comment type="caution">
    <text evidence="6">The sequence shown here is derived from an EMBL/GenBank/DDBJ whole genome shotgun (WGS) entry which is preliminary data.</text>
</comment>
<dbReference type="PANTHER" id="PTHR30055">
    <property type="entry name" value="HTH-TYPE TRANSCRIPTIONAL REGULATOR RUTR"/>
    <property type="match status" value="1"/>
</dbReference>
<evidence type="ECO:0000256" key="4">
    <source>
        <dbReference type="PROSITE-ProRule" id="PRU00335"/>
    </source>
</evidence>
<evidence type="ECO:0000313" key="6">
    <source>
        <dbReference type="EMBL" id="MBA8957338.1"/>
    </source>
</evidence>
<organism evidence="6 7">
    <name type="scientific">Actinomadura namibiensis</name>
    <dbReference type="NCBI Taxonomy" id="182080"/>
    <lineage>
        <taxon>Bacteria</taxon>
        <taxon>Bacillati</taxon>
        <taxon>Actinomycetota</taxon>
        <taxon>Actinomycetes</taxon>
        <taxon>Streptosporangiales</taxon>
        <taxon>Thermomonosporaceae</taxon>
        <taxon>Actinomadura</taxon>
    </lineage>
</organism>
<dbReference type="InterPro" id="IPR050109">
    <property type="entry name" value="HTH-type_TetR-like_transc_reg"/>
</dbReference>
<name>A0A7W3M015_ACTNM</name>